<evidence type="ECO:0000313" key="9">
    <source>
        <dbReference type="Proteomes" id="UP000006078"/>
    </source>
</evidence>
<dbReference type="eggNOG" id="COG0842">
    <property type="taxonomic scope" value="Bacteria"/>
</dbReference>
<comment type="caution">
    <text evidence="7">The sequence shown here is derived from an EMBL/GenBank/DDBJ whole genome shotgun (WGS) entry which is preliminary data.</text>
</comment>
<evidence type="ECO:0000256" key="5">
    <source>
        <dbReference type="SAM" id="Phobius"/>
    </source>
</evidence>
<reference evidence="7 10" key="1">
    <citation type="journal article" date="2012" name="J. Bacteriol.">
        <title>Draft Genome Sequence of Turicella otitidis ATCC 51513, Isolated from Middle Ear Fluid from a Child with Otitis Media.</title>
        <authorList>
            <person name="Brinkrolf K."/>
            <person name="Schneider J."/>
            <person name="Knecht M."/>
            <person name="Ruckert C."/>
            <person name="Tauch A."/>
        </authorList>
    </citation>
    <scope>NUCLEOTIDE SEQUENCE [LARGE SCALE GENOMIC DNA]</scope>
    <source>
        <strain evidence="7 10">ATCC 51513</strain>
    </source>
</reference>
<sequence length="262" mass="26689">MSTPAVNPQRAFPPGTFRPAPRRASLARLVAAQAKVETKLFLRHGEQELLSVVIPLALLIGLHVVPVLEEPQPVSVVFPLTLAIAAASSGFTGQAIALAFDRRYGALKRVGASGVPVWVIVAGRSIAVCAMVLIQVAVLTVAALILGWRAEPAGVALAVPMLLLGVACHTALGLLMGGALSSEAVLAGANLIWLGLAGLAGLAALQFGLEGLSPLDAIPTVALASGLHQAFDGGLPLAQMGILAAWTLLAAGAATKAFRFTS</sequence>
<protein>
    <submittedName>
        <fullName evidence="7">Antibiotic transport system permease protein</fullName>
    </submittedName>
    <submittedName>
        <fullName evidence="8">DrrB family ABC transporter efflux protein</fullName>
    </submittedName>
</protein>
<dbReference type="InterPro" id="IPR051784">
    <property type="entry name" value="Nod_factor_ABC_transporter"/>
</dbReference>
<dbReference type="EMBL" id="AHAE01000032">
    <property type="protein sequence ID" value="EJZ82473.1"/>
    <property type="molecule type" value="Genomic_DNA"/>
</dbReference>
<feature type="transmembrane region" description="Helical" evidence="5">
    <location>
        <begin position="237"/>
        <end position="258"/>
    </location>
</feature>
<proteinExistence type="predicted"/>
<feature type="transmembrane region" description="Helical" evidence="5">
    <location>
        <begin position="184"/>
        <end position="205"/>
    </location>
</feature>
<evidence type="ECO:0000256" key="2">
    <source>
        <dbReference type="ARBA" id="ARBA00022692"/>
    </source>
</evidence>
<feature type="transmembrane region" description="Helical" evidence="5">
    <location>
        <begin position="121"/>
        <end position="148"/>
    </location>
</feature>
<evidence type="ECO:0000259" key="6">
    <source>
        <dbReference type="Pfam" id="PF01061"/>
    </source>
</evidence>
<dbReference type="PANTHER" id="PTHR43229">
    <property type="entry name" value="NODULATION PROTEIN J"/>
    <property type="match status" value="1"/>
</dbReference>
<name>I7L918_9CORY</name>
<dbReference type="STRING" id="29321.AAV33_00105"/>
<feature type="domain" description="ABC-2 type transporter transmembrane" evidence="6">
    <location>
        <begin position="35"/>
        <end position="184"/>
    </location>
</feature>
<accession>I7L918</accession>
<keyword evidence="9" id="KW-1185">Reference proteome</keyword>
<evidence type="ECO:0000256" key="1">
    <source>
        <dbReference type="ARBA" id="ARBA00004141"/>
    </source>
</evidence>
<dbReference type="PATRIC" id="fig|883169.3.peg.668"/>
<keyword evidence="2 5" id="KW-0812">Transmembrane</keyword>
<feature type="transmembrane region" description="Helical" evidence="5">
    <location>
        <begin position="80"/>
        <end position="100"/>
    </location>
</feature>
<evidence type="ECO:0000313" key="7">
    <source>
        <dbReference type="EMBL" id="CCI83532.1"/>
    </source>
</evidence>
<reference evidence="8 9" key="2">
    <citation type="submission" date="2012-08" db="EMBL/GenBank/DDBJ databases">
        <title>The Genome Sequence of Turicella otitidis ATCC 51513.</title>
        <authorList>
            <consortium name="The Broad Institute Genome Sequencing Platform"/>
            <person name="Earl A."/>
            <person name="Ward D."/>
            <person name="Feldgarden M."/>
            <person name="Gevers D."/>
            <person name="Huys G."/>
            <person name="Walker B."/>
            <person name="Young S.K."/>
            <person name="Zeng Q."/>
            <person name="Gargeya S."/>
            <person name="Fitzgerald M."/>
            <person name="Haas B."/>
            <person name="Abouelleil A."/>
            <person name="Alvarado L."/>
            <person name="Arachchi H.M."/>
            <person name="Berlin A.M."/>
            <person name="Chapman S.B."/>
            <person name="Goldberg J."/>
            <person name="Griggs A."/>
            <person name="Gujja S."/>
            <person name="Hansen M."/>
            <person name="Howarth C."/>
            <person name="Imamovic A."/>
            <person name="Larimer J."/>
            <person name="McCowen C."/>
            <person name="Montmayeur A."/>
            <person name="Murphy C."/>
            <person name="Neiman D."/>
            <person name="Pearson M."/>
            <person name="Priest M."/>
            <person name="Roberts A."/>
            <person name="Saif S."/>
            <person name="Shea T."/>
            <person name="Sisk P."/>
            <person name="Sykes S."/>
            <person name="Wortman J."/>
            <person name="Nusbaum C."/>
            <person name="Birren B."/>
        </authorList>
    </citation>
    <scope>NUCLEOTIDE SEQUENCE [LARGE SCALE GENOMIC DNA]</scope>
    <source>
        <strain evidence="8 9">ATCC 51513</strain>
    </source>
</reference>
<feature type="transmembrane region" description="Helical" evidence="5">
    <location>
        <begin position="154"/>
        <end position="177"/>
    </location>
</feature>
<dbReference type="AlphaFoldDB" id="I7L918"/>
<dbReference type="OrthoDB" id="160207at2"/>
<comment type="subcellular location">
    <subcellularLocation>
        <location evidence="1">Membrane</location>
        <topology evidence="1">Multi-pass membrane protein</topology>
    </subcellularLocation>
</comment>
<dbReference type="GO" id="GO:0140359">
    <property type="term" value="F:ABC-type transporter activity"/>
    <property type="evidence" value="ECO:0007669"/>
    <property type="project" value="InterPro"/>
</dbReference>
<feature type="transmembrane region" description="Helical" evidence="5">
    <location>
        <begin position="49"/>
        <end position="68"/>
    </location>
</feature>
<gene>
    <name evidence="7" type="ORF">BN46_0800</name>
    <name evidence="8" type="ORF">HMPREF9719_00698</name>
</gene>
<dbReference type="PANTHER" id="PTHR43229:SF2">
    <property type="entry name" value="NODULATION PROTEIN J"/>
    <property type="match status" value="1"/>
</dbReference>
<keyword evidence="3 5" id="KW-1133">Transmembrane helix</keyword>
<dbReference type="EMBL" id="CAJZ01000114">
    <property type="protein sequence ID" value="CCI83532.1"/>
    <property type="molecule type" value="Genomic_DNA"/>
</dbReference>
<evidence type="ECO:0000313" key="8">
    <source>
        <dbReference type="EMBL" id="EJZ82473.1"/>
    </source>
</evidence>
<dbReference type="RefSeq" id="WP_004600588.1">
    <property type="nucleotide sequence ID" value="NZ_HF541866.1"/>
</dbReference>
<dbReference type="HOGENOM" id="CLU_039483_4_1_11"/>
<keyword evidence="4 5" id="KW-0472">Membrane</keyword>
<evidence type="ECO:0000256" key="3">
    <source>
        <dbReference type="ARBA" id="ARBA00022989"/>
    </source>
</evidence>
<dbReference type="InterPro" id="IPR013525">
    <property type="entry name" value="ABC2_TM"/>
</dbReference>
<evidence type="ECO:0000256" key="4">
    <source>
        <dbReference type="ARBA" id="ARBA00023136"/>
    </source>
</evidence>
<organism evidence="7 10">
    <name type="scientific">Corynebacterium otitidis ATCC 51513</name>
    <dbReference type="NCBI Taxonomy" id="883169"/>
    <lineage>
        <taxon>Bacteria</taxon>
        <taxon>Bacillati</taxon>
        <taxon>Actinomycetota</taxon>
        <taxon>Actinomycetes</taxon>
        <taxon>Mycobacteriales</taxon>
        <taxon>Corynebacteriaceae</taxon>
        <taxon>Corynebacterium</taxon>
    </lineage>
</organism>
<evidence type="ECO:0000313" key="10">
    <source>
        <dbReference type="Proteomes" id="UP000011016"/>
    </source>
</evidence>
<dbReference type="Pfam" id="PF01061">
    <property type="entry name" value="ABC2_membrane"/>
    <property type="match status" value="1"/>
</dbReference>
<dbReference type="Proteomes" id="UP000006078">
    <property type="component" value="Unassembled WGS sequence"/>
</dbReference>
<dbReference type="Proteomes" id="UP000011016">
    <property type="component" value="Unassembled WGS sequence"/>
</dbReference>
<dbReference type="GO" id="GO:0016020">
    <property type="term" value="C:membrane"/>
    <property type="evidence" value="ECO:0007669"/>
    <property type="project" value="UniProtKB-SubCell"/>
</dbReference>